<dbReference type="KEGG" id="mlr:MELLADRAFT_77073"/>
<evidence type="ECO:0000313" key="3">
    <source>
        <dbReference type="EMBL" id="EGG09888.1"/>
    </source>
</evidence>
<organism evidence="4">
    <name type="scientific">Melampsora larici-populina (strain 98AG31 / pathotype 3-4-7)</name>
    <name type="common">Poplar leaf rust fungus</name>
    <dbReference type="NCBI Taxonomy" id="747676"/>
    <lineage>
        <taxon>Eukaryota</taxon>
        <taxon>Fungi</taxon>
        <taxon>Dikarya</taxon>
        <taxon>Basidiomycota</taxon>
        <taxon>Pucciniomycotina</taxon>
        <taxon>Pucciniomycetes</taxon>
        <taxon>Pucciniales</taxon>
        <taxon>Melampsoraceae</taxon>
        <taxon>Melampsora</taxon>
    </lineage>
</organism>
<feature type="compositionally biased region" description="Polar residues" evidence="1">
    <location>
        <begin position="158"/>
        <end position="170"/>
    </location>
</feature>
<keyword evidence="4" id="KW-1185">Reference proteome</keyword>
<dbReference type="GeneID" id="18932885"/>
<proteinExistence type="predicted"/>
<sequence>MKNSNRIERRGGLAAGDPNNPAIPKGTSYDAFPPQSTYAGPTISGSETNFVLVVVFSGVLVLSAIGIGYWILRRRKILKRERYGFKVEHDGQEGIGRKGWKRVLDGDHEHEHEQVGMMYGSDAFEMDQDFKGSNVSLQLDTNRSPPPKERYVDHHNTPVRTKSNLLNPSPTYHHDFKHRSTSPGKEEKES</sequence>
<evidence type="ECO:0000256" key="1">
    <source>
        <dbReference type="SAM" id="MobiDB-lite"/>
    </source>
</evidence>
<keyword evidence="2" id="KW-0472">Membrane</keyword>
<dbReference type="HOGENOM" id="CLU_1428300_0_0_1"/>
<dbReference type="eggNOG" id="ENOG502SGW7">
    <property type="taxonomic scope" value="Eukaryota"/>
</dbReference>
<feature type="region of interest" description="Disordered" evidence="1">
    <location>
        <begin position="1"/>
        <end position="31"/>
    </location>
</feature>
<accession>F4RD25</accession>
<dbReference type="OrthoDB" id="2525208at2759"/>
<feature type="compositionally biased region" description="Basic and acidic residues" evidence="1">
    <location>
        <begin position="1"/>
        <end position="11"/>
    </location>
</feature>
<feature type="compositionally biased region" description="Basic and acidic residues" evidence="1">
    <location>
        <begin position="146"/>
        <end position="156"/>
    </location>
</feature>
<evidence type="ECO:0000313" key="4">
    <source>
        <dbReference type="Proteomes" id="UP000001072"/>
    </source>
</evidence>
<protein>
    <submittedName>
        <fullName evidence="3">Uncharacterized protein</fullName>
    </submittedName>
</protein>
<dbReference type="Proteomes" id="UP000001072">
    <property type="component" value="Unassembled WGS sequence"/>
</dbReference>
<dbReference type="VEuPathDB" id="FungiDB:MELLADRAFT_77073"/>
<evidence type="ECO:0000256" key="2">
    <source>
        <dbReference type="SAM" id="Phobius"/>
    </source>
</evidence>
<keyword evidence="2" id="KW-0812">Transmembrane</keyword>
<keyword evidence="2" id="KW-1133">Transmembrane helix</keyword>
<feature type="transmembrane region" description="Helical" evidence="2">
    <location>
        <begin position="50"/>
        <end position="72"/>
    </location>
</feature>
<dbReference type="InParanoid" id="F4RD25"/>
<gene>
    <name evidence="3" type="ORF">MELLADRAFT_77073</name>
</gene>
<reference evidence="4" key="1">
    <citation type="journal article" date="2011" name="Proc. Natl. Acad. Sci. U.S.A.">
        <title>Obligate biotrophy features unraveled by the genomic analysis of rust fungi.</title>
        <authorList>
            <person name="Duplessis S."/>
            <person name="Cuomo C.A."/>
            <person name="Lin Y.-C."/>
            <person name="Aerts A."/>
            <person name="Tisserant E."/>
            <person name="Veneault-Fourrey C."/>
            <person name="Joly D.L."/>
            <person name="Hacquard S."/>
            <person name="Amselem J."/>
            <person name="Cantarel B.L."/>
            <person name="Chiu R."/>
            <person name="Coutinho P.M."/>
            <person name="Feau N."/>
            <person name="Field M."/>
            <person name="Frey P."/>
            <person name="Gelhaye E."/>
            <person name="Goldberg J."/>
            <person name="Grabherr M.G."/>
            <person name="Kodira C.D."/>
            <person name="Kohler A."/>
            <person name="Kuees U."/>
            <person name="Lindquist E.A."/>
            <person name="Lucas S.M."/>
            <person name="Mago R."/>
            <person name="Mauceli E."/>
            <person name="Morin E."/>
            <person name="Murat C."/>
            <person name="Pangilinan J.L."/>
            <person name="Park R."/>
            <person name="Pearson M."/>
            <person name="Quesneville H."/>
            <person name="Rouhier N."/>
            <person name="Sakthikumar S."/>
            <person name="Salamov A.A."/>
            <person name="Schmutz J."/>
            <person name="Selles B."/>
            <person name="Shapiro H."/>
            <person name="Tanguay P."/>
            <person name="Tuskan G.A."/>
            <person name="Henrissat B."/>
            <person name="Van de Peer Y."/>
            <person name="Rouze P."/>
            <person name="Ellis J.G."/>
            <person name="Dodds P.N."/>
            <person name="Schein J.E."/>
            <person name="Zhong S."/>
            <person name="Hamelin R.C."/>
            <person name="Grigoriev I.V."/>
            <person name="Szabo L.J."/>
            <person name="Martin F."/>
        </authorList>
    </citation>
    <scope>NUCLEOTIDE SEQUENCE [LARGE SCALE GENOMIC DNA]</scope>
    <source>
        <strain evidence="4">98AG31 / pathotype 3-4-7</strain>
    </source>
</reference>
<dbReference type="EMBL" id="GL883096">
    <property type="protein sequence ID" value="EGG09888.1"/>
    <property type="molecule type" value="Genomic_DNA"/>
</dbReference>
<dbReference type="AlphaFoldDB" id="F4RD25"/>
<dbReference type="RefSeq" id="XP_007406942.1">
    <property type="nucleotide sequence ID" value="XM_007406880.1"/>
</dbReference>
<name>F4RD25_MELLP</name>
<feature type="region of interest" description="Disordered" evidence="1">
    <location>
        <begin position="136"/>
        <end position="190"/>
    </location>
</feature>